<keyword evidence="1" id="KW-0812">Transmembrane</keyword>
<sequence length="59" mass="6377">MLNIILIAYVALCAVNGYLGRRARIGFLGFFILSLLLSPLVGLILALLFRPRGEQASSA</sequence>
<proteinExistence type="predicted"/>
<keyword evidence="1" id="KW-0472">Membrane</keyword>
<dbReference type="Proteomes" id="UP000009881">
    <property type="component" value="Unassembled WGS sequence"/>
</dbReference>
<organism evidence="2 3">
    <name type="scientific">Caenispirillum salinarum AK4</name>
    <dbReference type="NCBI Taxonomy" id="1238182"/>
    <lineage>
        <taxon>Bacteria</taxon>
        <taxon>Pseudomonadati</taxon>
        <taxon>Pseudomonadota</taxon>
        <taxon>Alphaproteobacteria</taxon>
        <taxon>Rhodospirillales</taxon>
        <taxon>Novispirillaceae</taxon>
        <taxon>Caenispirillum</taxon>
    </lineage>
</organism>
<evidence type="ECO:0000313" key="2">
    <source>
        <dbReference type="EMBL" id="EKV29836.1"/>
    </source>
</evidence>
<evidence type="ECO:0000313" key="3">
    <source>
        <dbReference type="Proteomes" id="UP000009881"/>
    </source>
</evidence>
<dbReference type="RefSeq" id="WP_009540926.1">
    <property type="nucleotide sequence ID" value="NZ_ANHY01000011.1"/>
</dbReference>
<feature type="transmembrane region" description="Helical" evidence="1">
    <location>
        <begin position="27"/>
        <end position="49"/>
    </location>
</feature>
<dbReference type="STRING" id="1238182.C882_0266"/>
<protein>
    <submittedName>
        <fullName evidence="2">Uncharacterized protein</fullName>
    </submittedName>
</protein>
<accession>K9HMR3</accession>
<gene>
    <name evidence="2" type="ORF">C882_0266</name>
</gene>
<reference evidence="2 3" key="1">
    <citation type="journal article" date="2013" name="Genome Announc.">
        <title>Draft Genome Sequence of an Alphaproteobacterium, Caenispirillum salinarum AK4(T), Isolated from a Solar Saltern.</title>
        <authorList>
            <person name="Khatri I."/>
            <person name="Singh A."/>
            <person name="Korpole S."/>
            <person name="Pinnaka A.K."/>
            <person name="Subramanian S."/>
        </authorList>
    </citation>
    <scope>NUCLEOTIDE SEQUENCE [LARGE SCALE GENOMIC DNA]</scope>
    <source>
        <strain evidence="2 3">AK4</strain>
    </source>
</reference>
<name>K9HMR3_9PROT</name>
<keyword evidence="3" id="KW-1185">Reference proteome</keyword>
<comment type="caution">
    <text evidence="2">The sequence shown here is derived from an EMBL/GenBank/DDBJ whole genome shotgun (WGS) entry which is preliminary data.</text>
</comment>
<keyword evidence="1" id="KW-1133">Transmembrane helix</keyword>
<dbReference type="AlphaFoldDB" id="K9HMR3"/>
<dbReference type="EMBL" id="ANHY01000011">
    <property type="protein sequence ID" value="EKV29836.1"/>
    <property type="molecule type" value="Genomic_DNA"/>
</dbReference>
<evidence type="ECO:0000256" key="1">
    <source>
        <dbReference type="SAM" id="Phobius"/>
    </source>
</evidence>